<sequence length="141" mass="16439">MEIKTEILIHSTPEKVWSILTDFDKYPEWNPFIKYIQGEVKEGNQIKVKIEPEDEKGMKFQSKVLSFQKNRELKWIGRLLFPGIFDGEHQFLLIDNGNNTTTLKHNEKFKGILKGLLNLEKTKKGFESMNIKLKELAESNG</sequence>
<name>A0AAX1N638_9BACT</name>
<dbReference type="SUPFAM" id="SSF55961">
    <property type="entry name" value="Bet v1-like"/>
    <property type="match status" value="1"/>
</dbReference>
<dbReference type="Proteomes" id="UP000678679">
    <property type="component" value="Chromosome 1"/>
</dbReference>
<dbReference type="Gene3D" id="3.30.530.20">
    <property type="match status" value="1"/>
</dbReference>
<reference evidence="1 2" key="1">
    <citation type="submission" date="2021-05" db="EMBL/GenBank/DDBJ databases">
        <title>Comparative genomic studies on the polysaccharide-degrading batcterial strains of the Flammeovirga genus.</title>
        <authorList>
            <person name="Zewei F."/>
            <person name="Zheng Z."/>
            <person name="Yu L."/>
            <person name="Ruyue G."/>
            <person name="Yanhong M."/>
            <person name="Yuanyuan C."/>
            <person name="Jingyan G."/>
            <person name="Wenjun H."/>
        </authorList>
    </citation>
    <scope>NUCLEOTIDE SEQUENCE [LARGE SCALE GENOMIC DNA]</scope>
    <source>
        <strain evidence="1 2">NBRC:100898</strain>
    </source>
</reference>
<proteinExistence type="predicted"/>
<dbReference type="KEGG" id="fya:KMW28_03595"/>
<organism evidence="1 2">
    <name type="scientific">Flammeovirga yaeyamensis</name>
    <dbReference type="NCBI Taxonomy" id="367791"/>
    <lineage>
        <taxon>Bacteria</taxon>
        <taxon>Pseudomonadati</taxon>
        <taxon>Bacteroidota</taxon>
        <taxon>Cytophagia</taxon>
        <taxon>Cytophagales</taxon>
        <taxon>Flammeovirgaceae</taxon>
        <taxon>Flammeovirga</taxon>
    </lineage>
</organism>
<keyword evidence="2" id="KW-1185">Reference proteome</keyword>
<dbReference type="AlphaFoldDB" id="A0AAX1N638"/>
<dbReference type="Pfam" id="PF10604">
    <property type="entry name" value="Polyketide_cyc2"/>
    <property type="match status" value="1"/>
</dbReference>
<protein>
    <submittedName>
        <fullName evidence="1">SRPBCC family protein</fullName>
    </submittedName>
</protein>
<dbReference type="InterPro" id="IPR023393">
    <property type="entry name" value="START-like_dom_sf"/>
</dbReference>
<dbReference type="InterPro" id="IPR019587">
    <property type="entry name" value="Polyketide_cyclase/dehydratase"/>
</dbReference>
<dbReference type="PANTHER" id="PTHR36166:SF1">
    <property type="entry name" value="SRPBCC DOMAIN-CONTAINING PROTEIN"/>
    <property type="match status" value="1"/>
</dbReference>
<dbReference type="EMBL" id="CP076132">
    <property type="protein sequence ID" value="QWG02672.1"/>
    <property type="molecule type" value="Genomic_DNA"/>
</dbReference>
<accession>A0AAX1N638</accession>
<evidence type="ECO:0000313" key="1">
    <source>
        <dbReference type="EMBL" id="QWG02672.1"/>
    </source>
</evidence>
<evidence type="ECO:0000313" key="2">
    <source>
        <dbReference type="Proteomes" id="UP000678679"/>
    </source>
</evidence>
<dbReference type="PANTHER" id="PTHR36166">
    <property type="entry name" value="CHROMOSOME 9, WHOLE GENOME SHOTGUN SEQUENCE"/>
    <property type="match status" value="1"/>
</dbReference>
<dbReference type="RefSeq" id="WP_169666500.1">
    <property type="nucleotide sequence ID" value="NZ_CP076132.1"/>
</dbReference>
<gene>
    <name evidence="1" type="ORF">KMW28_03595</name>
</gene>
<dbReference type="CDD" id="cd07822">
    <property type="entry name" value="SRPBCC_4"/>
    <property type="match status" value="1"/>
</dbReference>